<sequence>MGIGRSTATRQSNGERSRRCFDETASSVSDTLWPAQSTCGGARCRLLERRREQSMTLREG</sequence>
<evidence type="ECO:0000313" key="2">
    <source>
        <dbReference type="EMBL" id="ELY79367.1"/>
    </source>
</evidence>
<evidence type="ECO:0000256" key="1">
    <source>
        <dbReference type="SAM" id="MobiDB-lite"/>
    </source>
</evidence>
<accession>L9Z0Y5</accession>
<dbReference type="AlphaFoldDB" id="L9Z0Y5"/>
<feature type="compositionally biased region" description="Polar residues" evidence="1">
    <location>
        <begin position="1"/>
        <end position="12"/>
    </location>
</feature>
<proteinExistence type="predicted"/>
<evidence type="ECO:0000313" key="3">
    <source>
        <dbReference type="Proteomes" id="UP000011593"/>
    </source>
</evidence>
<organism evidence="2 3">
    <name type="scientific">Natrinema pellirubrum (strain DSM 15624 / CIP 106293 / JCM 10476 / NCIMB 786 / 157)</name>
    <dbReference type="NCBI Taxonomy" id="797303"/>
    <lineage>
        <taxon>Archaea</taxon>
        <taxon>Methanobacteriati</taxon>
        <taxon>Methanobacteriota</taxon>
        <taxon>Stenosarchaea group</taxon>
        <taxon>Halobacteria</taxon>
        <taxon>Halobacteriales</taxon>
        <taxon>Natrialbaceae</taxon>
        <taxon>Natrinema</taxon>
    </lineage>
</organism>
<comment type="caution">
    <text evidence="2">The sequence shown here is derived from an EMBL/GenBank/DDBJ whole genome shotgun (WGS) entry which is preliminary data.</text>
</comment>
<gene>
    <name evidence="2" type="ORF">C488_04417</name>
</gene>
<dbReference type="Proteomes" id="UP000011593">
    <property type="component" value="Unassembled WGS sequence"/>
</dbReference>
<protein>
    <submittedName>
        <fullName evidence="2">Uncharacterized protein</fullName>
    </submittedName>
</protein>
<feature type="region of interest" description="Disordered" evidence="1">
    <location>
        <begin position="1"/>
        <end position="21"/>
    </location>
</feature>
<reference evidence="2 3" key="1">
    <citation type="journal article" date="2014" name="PLoS Genet.">
        <title>Phylogenetically driven sequencing of extremely halophilic archaea reveals strategies for static and dynamic osmo-response.</title>
        <authorList>
            <person name="Becker E.A."/>
            <person name="Seitzer P.M."/>
            <person name="Tritt A."/>
            <person name="Larsen D."/>
            <person name="Krusor M."/>
            <person name="Yao A.I."/>
            <person name="Wu D."/>
            <person name="Madern D."/>
            <person name="Eisen J.A."/>
            <person name="Darling A.E."/>
            <person name="Facciotti M.T."/>
        </authorList>
    </citation>
    <scope>NUCLEOTIDE SEQUENCE [LARGE SCALE GENOMIC DNA]</scope>
    <source>
        <strain evidence="2 3">DSM 15624</strain>
    </source>
</reference>
<name>L9Z0Y5_NATP1</name>
<dbReference type="EMBL" id="AOIE01000023">
    <property type="protein sequence ID" value="ELY79367.1"/>
    <property type="molecule type" value="Genomic_DNA"/>
</dbReference>
<keyword evidence="3" id="KW-1185">Reference proteome</keyword>
<dbReference type="PATRIC" id="fig|797303.5.peg.905"/>